<gene>
    <name evidence="1" type="ORF">SK128_007171</name>
</gene>
<name>A0AAN8WZN6_HALRR</name>
<keyword evidence="2" id="KW-1185">Reference proteome</keyword>
<dbReference type="EMBL" id="JAXCGZ010012943">
    <property type="protein sequence ID" value="KAK7073436.1"/>
    <property type="molecule type" value="Genomic_DNA"/>
</dbReference>
<evidence type="ECO:0000313" key="2">
    <source>
        <dbReference type="Proteomes" id="UP001381693"/>
    </source>
</evidence>
<feature type="non-terminal residue" evidence="1">
    <location>
        <position position="1"/>
    </location>
</feature>
<sequence>VQDSPKLKRPFFTKELRMVHLGVERLLSLDSFYVLQILLNSRIPTLRLFGDLRHSSPVSVSNKYIPTVQSGPPFPPDRLGYLQKERQGGEGVWREPQGVHWGVYEPRLSSQDTKIAS</sequence>
<proteinExistence type="predicted"/>
<comment type="caution">
    <text evidence="1">The sequence shown here is derived from an EMBL/GenBank/DDBJ whole genome shotgun (WGS) entry which is preliminary data.</text>
</comment>
<reference evidence="1 2" key="1">
    <citation type="submission" date="2023-11" db="EMBL/GenBank/DDBJ databases">
        <title>Halocaridina rubra genome assembly.</title>
        <authorList>
            <person name="Smith C."/>
        </authorList>
    </citation>
    <scope>NUCLEOTIDE SEQUENCE [LARGE SCALE GENOMIC DNA]</scope>
    <source>
        <strain evidence="1">EP-1</strain>
        <tissue evidence="1">Whole</tissue>
    </source>
</reference>
<evidence type="ECO:0000313" key="1">
    <source>
        <dbReference type="EMBL" id="KAK7073436.1"/>
    </source>
</evidence>
<accession>A0AAN8WZN6</accession>
<protein>
    <submittedName>
        <fullName evidence="1">Uncharacterized protein</fullName>
    </submittedName>
</protein>
<dbReference type="Proteomes" id="UP001381693">
    <property type="component" value="Unassembled WGS sequence"/>
</dbReference>
<dbReference type="AlphaFoldDB" id="A0AAN8WZN6"/>
<organism evidence="1 2">
    <name type="scientific">Halocaridina rubra</name>
    <name type="common">Hawaiian red shrimp</name>
    <dbReference type="NCBI Taxonomy" id="373956"/>
    <lineage>
        <taxon>Eukaryota</taxon>
        <taxon>Metazoa</taxon>
        <taxon>Ecdysozoa</taxon>
        <taxon>Arthropoda</taxon>
        <taxon>Crustacea</taxon>
        <taxon>Multicrustacea</taxon>
        <taxon>Malacostraca</taxon>
        <taxon>Eumalacostraca</taxon>
        <taxon>Eucarida</taxon>
        <taxon>Decapoda</taxon>
        <taxon>Pleocyemata</taxon>
        <taxon>Caridea</taxon>
        <taxon>Atyoidea</taxon>
        <taxon>Atyidae</taxon>
        <taxon>Halocaridina</taxon>
    </lineage>
</organism>